<dbReference type="RefSeq" id="WP_169020842.1">
    <property type="nucleotide sequence ID" value="NZ_JABBMT010000024.1"/>
</dbReference>
<evidence type="ECO:0000313" key="2">
    <source>
        <dbReference type="Proteomes" id="UP000570493"/>
    </source>
</evidence>
<comment type="caution">
    <text evidence="1">The sequence shown here is derived from an EMBL/GenBank/DDBJ whole genome shotgun (WGS) entry which is preliminary data.</text>
</comment>
<name>A0A7Y0HE76_9GAMM</name>
<evidence type="ECO:0000313" key="1">
    <source>
        <dbReference type="EMBL" id="NMM41889.1"/>
    </source>
</evidence>
<keyword evidence="2" id="KW-1185">Reference proteome</keyword>
<reference evidence="1" key="1">
    <citation type="submission" date="2020-04" db="EMBL/GenBank/DDBJ databases">
        <title>Genome Sequencing for Pseudoaltermonas arctica.</title>
        <authorList>
            <person name="Elkins N.S."/>
        </authorList>
    </citation>
    <scope>NUCLEOTIDE SEQUENCE [LARGE SCALE GENOMIC DNA]</scope>
    <source>
        <strain evidence="1">NEC-BIFX-2020_0012</strain>
    </source>
</reference>
<dbReference type="EMBL" id="JABBMT010000024">
    <property type="protein sequence ID" value="NMM41889.1"/>
    <property type="molecule type" value="Genomic_DNA"/>
</dbReference>
<dbReference type="AlphaFoldDB" id="A0A7Y0HE76"/>
<proteinExistence type="predicted"/>
<sequence>MSTLGICKLCEQDKELQLSHAIGNSIFKKIFRANSGKAIAITSGDKPIHYSSDSWAEYQLCSECELMLNNEYERYSLNALRDHTNYIKKDSCLTFPNVNQYKIMLYFLSIYYRSALSNHNAYQNIKINEKHKSLIQQALLNKGHMAYDRLPVKISRLKDYSQDGFSNAGLKEMVCTPFITGSPFVNATLKACFVIEGFYIEIYLHGFKFKNRNDHGVLNPAKDNLYIPFLDFFNVPELVHMVATGFGKYKNGNSTIKE</sequence>
<organism evidence="1 2">
    <name type="scientific">Pseudoalteromonas arctica</name>
    <dbReference type="NCBI Taxonomy" id="394751"/>
    <lineage>
        <taxon>Bacteria</taxon>
        <taxon>Pseudomonadati</taxon>
        <taxon>Pseudomonadota</taxon>
        <taxon>Gammaproteobacteria</taxon>
        <taxon>Alteromonadales</taxon>
        <taxon>Pseudoalteromonadaceae</taxon>
        <taxon>Pseudoalteromonas</taxon>
    </lineage>
</organism>
<accession>A0A7Y0HE76</accession>
<gene>
    <name evidence="1" type="ORF">HHO47_13955</name>
</gene>
<dbReference type="Proteomes" id="UP000570493">
    <property type="component" value="Unassembled WGS sequence"/>
</dbReference>
<protein>
    <submittedName>
        <fullName evidence="1">Uncharacterized protein</fullName>
    </submittedName>
</protein>